<dbReference type="InterPro" id="IPR000536">
    <property type="entry name" value="Nucl_hrmn_rcpt_lig-bd"/>
</dbReference>
<keyword evidence="3" id="KW-0479">Metal-binding</keyword>
<evidence type="ECO:0000256" key="3">
    <source>
        <dbReference type="ARBA" id="ARBA00022723"/>
    </source>
</evidence>
<feature type="region of interest" description="Disordered" evidence="12">
    <location>
        <begin position="914"/>
        <end position="940"/>
    </location>
</feature>
<evidence type="ECO:0000259" key="13">
    <source>
        <dbReference type="PROSITE" id="PS51030"/>
    </source>
</evidence>
<dbReference type="SMART" id="SM00399">
    <property type="entry name" value="ZnF_C4"/>
    <property type="match status" value="1"/>
</dbReference>
<feature type="compositionally biased region" description="Low complexity" evidence="12">
    <location>
        <begin position="36"/>
        <end position="55"/>
    </location>
</feature>
<feature type="compositionally biased region" description="Polar residues" evidence="12">
    <location>
        <begin position="147"/>
        <end position="186"/>
    </location>
</feature>
<dbReference type="EMBL" id="CAIIXF020000008">
    <property type="protein sequence ID" value="CAH1792113.1"/>
    <property type="molecule type" value="Genomic_DNA"/>
</dbReference>
<dbReference type="GO" id="GO:0005496">
    <property type="term" value="F:steroid binding"/>
    <property type="evidence" value="ECO:0007669"/>
    <property type="project" value="UniProtKB-KW"/>
</dbReference>
<dbReference type="SMART" id="SM00430">
    <property type="entry name" value="HOLI"/>
    <property type="match status" value="1"/>
</dbReference>
<dbReference type="Proteomes" id="UP000749559">
    <property type="component" value="Unassembled WGS sequence"/>
</dbReference>
<keyword evidence="9" id="KW-0804">Transcription</keyword>
<evidence type="ECO:0000256" key="5">
    <source>
        <dbReference type="ARBA" id="ARBA00022833"/>
    </source>
</evidence>
<feature type="region of interest" description="Disordered" evidence="12">
    <location>
        <begin position="1"/>
        <end position="257"/>
    </location>
</feature>
<evidence type="ECO:0000256" key="9">
    <source>
        <dbReference type="ARBA" id="ARBA00023163"/>
    </source>
</evidence>
<keyword evidence="11" id="KW-0539">Nucleus</keyword>
<keyword evidence="4" id="KW-0863">Zinc-finger</keyword>
<evidence type="ECO:0000313" key="16">
    <source>
        <dbReference type="Proteomes" id="UP000749559"/>
    </source>
</evidence>
<dbReference type="GO" id="GO:0003700">
    <property type="term" value="F:DNA-binding transcription factor activity"/>
    <property type="evidence" value="ECO:0007669"/>
    <property type="project" value="InterPro"/>
</dbReference>
<feature type="region of interest" description="Disordered" evidence="12">
    <location>
        <begin position="393"/>
        <end position="527"/>
    </location>
</feature>
<dbReference type="InterPro" id="IPR013088">
    <property type="entry name" value="Znf_NHR/GATA"/>
</dbReference>
<feature type="region of interest" description="Disordered" evidence="12">
    <location>
        <begin position="603"/>
        <end position="672"/>
    </location>
</feature>
<feature type="compositionally biased region" description="Low complexity" evidence="12">
    <location>
        <begin position="127"/>
        <end position="136"/>
    </location>
</feature>
<keyword evidence="2" id="KW-0754">Steroid-binding</keyword>
<evidence type="ECO:0008006" key="17">
    <source>
        <dbReference type="Google" id="ProtNLM"/>
    </source>
</evidence>
<keyword evidence="16" id="KW-1185">Reference proteome</keyword>
<comment type="similarity">
    <text evidence="1">Belongs to the nuclear hormone receptor family. NR3 subfamily.</text>
</comment>
<feature type="compositionally biased region" description="Polar residues" evidence="12">
    <location>
        <begin position="222"/>
        <end position="234"/>
    </location>
</feature>
<evidence type="ECO:0000256" key="8">
    <source>
        <dbReference type="ARBA" id="ARBA00023125"/>
    </source>
</evidence>
<dbReference type="PRINTS" id="PR00047">
    <property type="entry name" value="STROIDFINGER"/>
</dbReference>
<accession>A0A8S4PEZ5</accession>
<keyword evidence="8" id="KW-0238">DNA-binding</keyword>
<evidence type="ECO:0000256" key="10">
    <source>
        <dbReference type="ARBA" id="ARBA00023170"/>
    </source>
</evidence>
<evidence type="ECO:0000256" key="12">
    <source>
        <dbReference type="SAM" id="MobiDB-lite"/>
    </source>
</evidence>
<evidence type="ECO:0000256" key="1">
    <source>
        <dbReference type="ARBA" id="ARBA00005413"/>
    </source>
</evidence>
<keyword evidence="6" id="KW-0805">Transcription regulation</keyword>
<dbReference type="CDD" id="cd07068">
    <property type="entry name" value="NR_LBD_ER_like"/>
    <property type="match status" value="1"/>
</dbReference>
<feature type="compositionally biased region" description="Polar residues" evidence="12">
    <location>
        <begin position="78"/>
        <end position="126"/>
    </location>
</feature>
<dbReference type="Gene3D" id="3.30.50.10">
    <property type="entry name" value="Erythroid Transcription Factor GATA-1, subunit A"/>
    <property type="match status" value="1"/>
</dbReference>
<evidence type="ECO:0000256" key="4">
    <source>
        <dbReference type="ARBA" id="ARBA00022771"/>
    </source>
</evidence>
<feature type="compositionally biased region" description="Low complexity" evidence="12">
    <location>
        <begin position="480"/>
        <end position="498"/>
    </location>
</feature>
<name>A0A8S4PEZ5_OWEFU</name>
<dbReference type="CDD" id="cd07171">
    <property type="entry name" value="NR_DBD_ER"/>
    <property type="match status" value="1"/>
</dbReference>
<feature type="domain" description="Nuclear receptor" evidence="13">
    <location>
        <begin position="532"/>
        <end position="607"/>
    </location>
</feature>
<dbReference type="Pfam" id="PF00105">
    <property type="entry name" value="zf-C4"/>
    <property type="match status" value="1"/>
</dbReference>
<protein>
    <recommendedName>
        <fullName evidence="17">Estrogen receptor</fullName>
    </recommendedName>
</protein>
<keyword evidence="5" id="KW-0862">Zinc</keyword>
<feature type="compositionally biased region" description="Pro residues" evidence="12">
    <location>
        <begin position="929"/>
        <end position="940"/>
    </location>
</feature>
<organism evidence="15 16">
    <name type="scientific">Owenia fusiformis</name>
    <name type="common">Polychaete worm</name>
    <dbReference type="NCBI Taxonomy" id="6347"/>
    <lineage>
        <taxon>Eukaryota</taxon>
        <taxon>Metazoa</taxon>
        <taxon>Spiralia</taxon>
        <taxon>Lophotrochozoa</taxon>
        <taxon>Annelida</taxon>
        <taxon>Polychaeta</taxon>
        <taxon>Sedentaria</taxon>
        <taxon>Canalipalpata</taxon>
        <taxon>Sabellida</taxon>
        <taxon>Oweniida</taxon>
        <taxon>Oweniidae</taxon>
        <taxon>Owenia</taxon>
    </lineage>
</organism>
<dbReference type="PROSITE" id="PS51843">
    <property type="entry name" value="NR_LBD"/>
    <property type="match status" value="1"/>
</dbReference>
<feature type="compositionally biased region" description="Polar residues" evidence="12">
    <location>
        <begin position="343"/>
        <end position="353"/>
    </location>
</feature>
<feature type="compositionally biased region" description="Basic and acidic residues" evidence="12">
    <location>
        <begin position="619"/>
        <end position="632"/>
    </location>
</feature>
<dbReference type="PROSITE" id="PS51030">
    <property type="entry name" value="NUCLEAR_REC_DBD_2"/>
    <property type="match status" value="1"/>
</dbReference>
<dbReference type="PANTHER" id="PTHR48092">
    <property type="entry name" value="KNIRPS-RELATED PROTEIN-RELATED"/>
    <property type="match status" value="1"/>
</dbReference>
<dbReference type="InterPro" id="IPR050200">
    <property type="entry name" value="Nuclear_hormone_rcpt_NR3"/>
</dbReference>
<evidence type="ECO:0000313" key="15">
    <source>
        <dbReference type="EMBL" id="CAH1792113.1"/>
    </source>
</evidence>
<proteinExistence type="inferred from homology"/>
<feature type="domain" description="NR LBD" evidence="14">
    <location>
        <begin position="678"/>
        <end position="903"/>
    </location>
</feature>
<sequence>MPPPKKPKSGPTSAAEFLSAEEIKEIEEHNAKLQHSPQGSTRSSRSSRDLSSPEPMETGNSHEHSTEDVSKKDHPGRESTSPLSSDSRGSNHVNTASDVPSQSGGAPASSNLSTEPPDNYLSDPQCSSSKGDGSSSLRQHLLPAPLSTASGQPHTASGPHQSLSRHPQSVSRHPQGSYLISHNLSPHQKESLEHSTQRTLDLTIPQSQVRDNVPQRRHLVQDDSSIPHSSQRLLQESESKDREISQRVQDDMALSSSSRARYELTHASSSTDIHSAYAERVRALTSTYHVPITRSSGQNRMSAFAPFGKSHLAQYPSSLGGLREHMLPPLIDIRAPLPPVTSPLKSPTTTSGQEQREQVARAAAAAYIEAHTGIRLAAVQHYVAAASSGDKVTKASRDEEGNTNQNQPLVKDTSPYVTPKTEPISEEPQMGRPPGPTMAPSHHMSNIPPHMQPHSQTMGSIGPQHSIPHHPPQPHHHQHQMPSQSMAMPSQSHMPQSPGAGHMEAQSSTGPSTSAVDLRKREEPTTGSGAVIRHCQVCNDTASGFHYGVWSCEGCKAFFKRSIQGPVDYMCPATNTCTIDKHRRKSCQACRLRRCFESGMSKGMITRRGRQSSAGKSGHSSEGKRKLMEADCGKTSTRKERRNSGQGRKRKDDKQDNPVHSSTGPHGPVKVKRESANSMHPIVEQLLAADPPILNSEHDHSIPDSETHLMTSLTKLADKELVYMINWAKHVPGYTDLTLNDQVHLLESSWFEVITLGIAQRSMPYRGEKLVFATDLIMCREKCLIARCAEVCELIMGVSRTLVELSVNKEEFVLMKAMCLINAEIKILDSRPRILQIQDMLVDALRDTTQRHYAGDVRRLSRLLLLMPHIRHASLRGVALLYSIKNESSIPICDLLREMLDAQSISQRNALRNPSQSLIPTHPGLAQPPSQPPPHPPHLP</sequence>
<feature type="compositionally biased region" description="Basic and acidic residues" evidence="12">
    <location>
        <begin position="235"/>
        <end position="250"/>
    </location>
</feature>
<dbReference type="SUPFAM" id="SSF48508">
    <property type="entry name" value="Nuclear receptor ligand-binding domain"/>
    <property type="match status" value="1"/>
</dbReference>
<keyword evidence="7" id="KW-0446">Lipid-binding</keyword>
<evidence type="ECO:0000256" key="7">
    <source>
        <dbReference type="ARBA" id="ARBA00023121"/>
    </source>
</evidence>
<dbReference type="AlphaFoldDB" id="A0A8S4PEZ5"/>
<feature type="compositionally biased region" description="Basic and acidic residues" evidence="12">
    <location>
        <begin position="187"/>
        <end position="196"/>
    </location>
</feature>
<dbReference type="GO" id="GO:0008270">
    <property type="term" value="F:zinc ion binding"/>
    <property type="evidence" value="ECO:0007669"/>
    <property type="project" value="UniProtKB-KW"/>
</dbReference>
<dbReference type="Pfam" id="PF00104">
    <property type="entry name" value="Hormone_recep"/>
    <property type="match status" value="1"/>
</dbReference>
<dbReference type="GO" id="GO:0043565">
    <property type="term" value="F:sequence-specific DNA binding"/>
    <property type="evidence" value="ECO:0007669"/>
    <property type="project" value="InterPro"/>
</dbReference>
<keyword evidence="10" id="KW-0675">Receptor</keyword>
<dbReference type="InterPro" id="IPR035500">
    <property type="entry name" value="NHR-like_dom_sf"/>
</dbReference>
<evidence type="ECO:0000256" key="2">
    <source>
        <dbReference type="ARBA" id="ARBA00022665"/>
    </source>
</evidence>
<reference evidence="15" key="1">
    <citation type="submission" date="2022-03" db="EMBL/GenBank/DDBJ databases">
        <authorList>
            <person name="Martin C."/>
        </authorList>
    </citation>
    <scope>NUCLEOTIDE SEQUENCE</scope>
</reference>
<gene>
    <name evidence="15" type="ORF">OFUS_LOCUS17131</name>
</gene>
<evidence type="ECO:0000256" key="6">
    <source>
        <dbReference type="ARBA" id="ARBA00023015"/>
    </source>
</evidence>
<dbReference type="Gene3D" id="1.10.565.10">
    <property type="entry name" value="Retinoid X Receptor"/>
    <property type="match status" value="1"/>
</dbReference>
<comment type="caution">
    <text evidence="15">The sequence shown here is derived from an EMBL/GenBank/DDBJ whole genome shotgun (WGS) entry which is preliminary data.</text>
</comment>
<feature type="compositionally biased region" description="Basic and acidic residues" evidence="12">
    <location>
        <begin position="21"/>
        <end position="31"/>
    </location>
</feature>
<feature type="compositionally biased region" description="Basic and acidic residues" evidence="12">
    <location>
        <begin position="60"/>
        <end position="77"/>
    </location>
</feature>
<dbReference type="PROSITE" id="PS00031">
    <property type="entry name" value="NUCLEAR_REC_DBD_1"/>
    <property type="match status" value="1"/>
</dbReference>
<dbReference type="InterPro" id="IPR001628">
    <property type="entry name" value="Znf_hrmn_rcpt"/>
</dbReference>
<evidence type="ECO:0000256" key="11">
    <source>
        <dbReference type="ARBA" id="ARBA00023242"/>
    </source>
</evidence>
<dbReference type="PRINTS" id="PR00398">
    <property type="entry name" value="STRDHORMONER"/>
</dbReference>
<feature type="region of interest" description="Disordered" evidence="12">
    <location>
        <begin position="339"/>
        <end position="358"/>
    </location>
</feature>
<dbReference type="InterPro" id="IPR001723">
    <property type="entry name" value="Nuclear_hrmn_rcpt"/>
</dbReference>
<dbReference type="SUPFAM" id="SSF57716">
    <property type="entry name" value="Glucocorticoid receptor-like (DNA-binding domain)"/>
    <property type="match status" value="1"/>
</dbReference>
<evidence type="ECO:0000259" key="14">
    <source>
        <dbReference type="PROSITE" id="PS51843"/>
    </source>
</evidence>
<dbReference type="OrthoDB" id="5799427at2759"/>
<dbReference type="FunFam" id="3.30.50.10:FF:000139">
    <property type="entry name" value="Estrogen receptor beta a variant b"/>
    <property type="match status" value="1"/>
</dbReference>
<feature type="compositionally biased region" description="Polar residues" evidence="12">
    <location>
        <begin position="197"/>
        <end position="210"/>
    </location>
</feature>
<feature type="compositionally biased region" description="Polar residues" evidence="12">
    <location>
        <begin position="505"/>
        <end position="515"/>
    </location>
</feature>